<proteinExistence type="inferred from homology"/>
<evidence type="ECO:0000256" key="5">
    <source>
        <dbReference type="ARBA" id="ARBA00023274"/>
    </source>
</evidence>
<dbReference type="GO" id="GO:0006412">
    <property type="term" value="P:translation"/>
    <property type="evidence" value="ECO:0007669"/>
    <property type="project" value="InterPro"/>
</dbReference>
<dbReference type="PANTHER" id="PTHR36427:SF3">
    <property type="entry name" value="LARGE RIBOSOMAL SUBUNIT PROTEIN UL1M"/>
    <property type="match status" value="1"/>
</dbReference>
<dbReference type="EMBL" id="PSRQ01000016">
    <property type="protein sequence ID" value="PWU23993.1"/>
    <property type="molecule type" value="Genomic_DNA"/>
</dbReference>
<dbReference type="Proteomes" id="UP000246104">
    <property type="component" value="Unassembled WGS sequence"/>
</dbReference>
<evidence type="ECO:0000256" key="1">
    <source>
        <dbReference type="ARBA" id="ARBA00010531"/>
    </source>
</evidence>
<dbReference type="GO" id="GO:0006417">
    <property type="term" value="P:regulation of translation"/>
    <property type="evidence" value="ECO:0007669"/>
    <property type="project" value="UniProtKB-KW"/>
</dbReference>
<evidence type="ECO:0000256" key="3">
    <source>
        <dbReference type="ARBA" id="ARBA00022845"/>
    </source>
</evidence>
<name>A0A317JTY5_9BACT</name>
<comment type="similarity">
    <text evidence="1">Belongs to the universal ribosomal protein uL1 family.</text>
</comment>
<dbReference type="GO" id="GO:0015934">
    <property type="term" value="C:large ribosomal subunit"/>
    <property type="evidence" value="ECO:0007669"/>
    <property type="project" value="InterPro"/>
</dbReference>
<keyword evidence="5" id="KW-0687">Ribonucleoprotein</keyword>
<evidence type="ECO:0000256" key="8">
    <source>
        <dbReference type="SAM" id="MobiDB-lite"/>
    </source>
</evidence>
<dbReference type="GO" id="GO:0003735">
    <property type="term" value="F:structural constituent of ribosome"/>
    <property type="evidence" value="ECO:0007669"/>
    <property type="project" value="InterPro"/>
</dbReference>
<dbReference type="Gene3D" id="3.30.190.20">
    <property type="match status" value="1"/>
</dbReference>
<dbReference type="PANTHER" id="PTHR36427">
    <property type="entry name" value="54S RIBOSOMAL PROTEIN L1, MITOCHONDRIAL"/>
    <property type="match status" value="1"/>
</dbReference>
<organism evidence="9 10">
    <name type="scientific">Candidatus Cerribacteria bacterium 'Amazon FNV 2010 28 9'</name>
    <dbReference type="NCBI Taxonomy" id="2081795"/>
    <lineage>
        <taxon>Bacteria</taxon>
        <taxon>Candidatus Cerribacteria</taxon>
    </lineage>
</organism>
<dbReference type="Pfam" id="PF00687">
    <property type="entry name" value="Ribosomal_L1"/>
    <property type="match status" value="1"/>
</dbReference>
<feature type="region of interest" description="Disordered" evidence="8">
    <location>
        <begin position="1"/>
        <end position="34"/>
    </location>
</feature>
<sequence length="269" mass="29324">MSKTKFKTVEMSGESSKKKSYEEKRAAKSANRAADEMAEIEAGMGEVVIDETSTTPIVEEAQTEEVKVEKKSQVARRGKHYVTAHGKVDRKQIYAVEDALELLKKTKYAKFDESVEVHLVTKDIMSNVEVAFPHSTGKTIRVAIVNDDVIANLEKGIIDFDVLIATPAQMGKITKFARLLGPKGLMPNPKNGTLTANPDKKKADLEGGRTTIRGEKKAPLMHVLIGKASMDTKDLADNIATLVKAVGPTKITKMVVCTTMSPSVRIVVA</sequence>
<evidence type="ECO:0000256" key="2">
    <source>
        <dbReference type="ARBA" id="ARBA00022491"/>
    </source>
</evidence>
<evidence type="ECO:0000256" key="4">
    <source>
        <dbReference type="ARBA" id="ARBA00022980"/>
    </source>
</evidence>
<keyword evidence="3" id="KW-0810">Translation regulation</keyword>
<dbReference type="CDD" id="cd00403">
    <property type="entry name" value="Ribosomal_L1"/>
    <property type="match status" value="1"/>
</dbReference>
<gene>
    <name evidence="9" type="ORF">C5B42_01060</name>
</gene>
<protein>
    <recommendedName>
        <fullName evidence="6">Large ribosomal subunit protein uL1</fullName>
    </recommendedName>
    <alternativeName>
        <fullName evidence="7">50S ribosomal protein L1</fullName>
    </alternativeName>
</protein>
<dbReference type="InterPro" id="IPR016095">
    <property type="entry name" value="Ribosomal_uL1_3-a/b-sand"/>
</dbReference>
<dbReference type="GO" id="GO:0003723">
    <property type="term" value="F:RNA binding"/>
    <property type="evidence" value="ECO:0007669"/>
    <property type="project" value="InterPro"/>
</dbReference>
<evidence type="ECO:0000256" key="7">
    <source>
        <dbReference type="ARBA" id="ARBA00035452"/>
    </source>
</evidence>
<reference evidence="9 10" key="1">
    <citation type="submission" date="2018-02" db="EMBL/GenBank/DDBJ databases">
        <title>Genomic Reconstructions from Amazon Rainforest and Pasture Soil Reveal Novel Insights into the Physiology of Candidate Phyla in Tropical Sites.</title>
        <authorList>
            <person name="Kroeger M.E."/>
            <person name="Delmont T."/>
            <person name="Eren A.M."/>
            <person name="Guo J."/>
            <person name="Meyer K.M."/>
            <person name="Khan K."/>
            <person name="Rodrigues J.L.M."/>
            <person name="Bohannan B.J.M."/>
            <person name="Tringe S."/>
            <person name="Borges C.D."/>
            <person name="Tiedje J."/>
            <person name="Tsai S.M."/>
            <person name="Nusslein K."/>
        </authorList>
    </citation>
    <scope>NUCLEOTIDE SEQUENCE [LARGE SCALE GENOMIC DNA]</scope>
    <source>
        <strain evidence="9">Amazon FNV 2010 28 9</strain>
    </source>
</reference>
<evidence type="ECO:0000313" key="10">
    <source>
        <dbReference type="Proteomes" id="UP000246104"/>
    </source>
</evidence>
<dbReference type="SUPFAM" id="SSF56808">
    <property type="entry name" value="Ribosomal protein L1"/>
    <property type="match status" value="1"/>
</dbReference>
<dbReference type="Gene3D" id="6.10.20.140">
    <property type="entry name" value="50S ribosomal protein L1, Chain A, Domain 1"/>
    <property type="match status" value="1"/>
</dbReference>
<comment type="caution">
    <text evidence="9">The sequence shown here is derived from an EMBL/GenBank/DDBJ whole genome shotgun (WGS) entry which is preliminary data.</text>
</comment>
<evidence type="ECO:0000256" key="6">
    <source>
        <dbReference type="ARBA" id="ARBA00035241"/>
    </source>
</evidence>
<keyword evidence="2" id="KW-0678">Repressor</keyword>
<dbReference type="InterPro" id="IPR028364">
    <property type="entry name" value="Ribosomal_uL1/biogenesis"/>
</dbReference>
<dbReference type="InterPro" id="IPR023674">
    <property type="entry name" value="Ribosomal_uL1-like"/>
</dbReference>
<feature type="compositionally biased region" description="Basic and acidic residues" evidence="8">
    <location>
        <begin position="15"/>
        <end position="26"/>
    </location>
</feature>
<evidence type="ECO:0000313" key="9">
    <source>
        <dbReference type="EMBL" id="PWU23993.1"/>
    </source>
</evidence>
<keyword evidence="4 9" id="KW-0689">Ribosomal protein</keyword>
<dbReference type="Gene3D" id="3.40.50.790">
    <property type="match status" value="1"/>
</dbReference>
<accession>A0A317JTY5</accession>
<dbReference type="AlphaFoldDB" id="A0A317JTY5"/>